<proteinExistence type="predicted"/>
<dbReference type="EMBL" id="VRMN01000003">
    <property type="protein sequence ID" value="KAA8496209.1"/>
    <property type="molecule type" value="Genomic_DNA"/>
</dbReference>
<protein>
    <submittedName>
        <fullName evidence="1">Uncharacterized protein</fullName>
    </submittedName>
</protein>
<name>A0A5J4YXA2_PORPP</name>
<dbReference type="AlphaFoldDB" id="A0A5J4YXA2"/>
<comment type="caution">
    <text evidence="1">The sequence shown here is derived from an EMBL/GenBank/DDBJ whole genome shotgun (WGS) entry which is preliminary data.</text>
</comment>
<evidence type="ECO:0000313" key="1">
    <source>
        <dbReference type="EMBL" id="KAA8496209.1"/>
    </source>
</evidence>
<keyword evidence="2" id="KW-1185">Reference proteome</keyword>
<organism evidence="1 2">
    <name type="scientific">Porphyridium purpureum</name>
    <name type="common">Red alga</name>
    <name type="synonym">Porphyridium cruentum</name>
    <dbReference type="NCBI Taxonomy" id="35688"/>
    <lineage>
        <taxon>Eukaryota</taxon>
        <taxon>Rhodophyta</taxon>
        <taxon>Bangiophyceae</taxon>
        <taxon>Porphyridiales</taxon>
        <taxon>Porphyridiaceae</taxon>
        <taxon>Porphyridium</taxon>
    </lineage>
</organism>
<sequence length="124" mass="13818">MPNFQWTGRVVSMVLGVRLIRRTRIAWLSSSHAQFSSHRQGPFHDKGGACEPVRPNIAAFFLPRSSCPQAMSIEYFCEYESRERRLPGGCVTVKAAAHPHAILAGQVKSRRARIHTCGVCQARA</sequence>
<reference evidence="2" key="1">
    <citation type="journal article" date="2019" name="Nat. Commun.">
        <title>Expansion of phycobilisome linker gene families in mesophilic red algae.</title>
        <authorList>
            <person name="Lee J."/>
            <person name="Kim D."/>
            <person name="Bhattacharya D."/>
            <person name="Yoon H.S."/>
        </authorList>
    </citation>
    <scope>NUCLEOTIDE SEQUENCE [LARGE SCALE GENOMIC DNA]</scope>
    <source>
        <strain evidence="2">CCMP 1328</strain>
    </source>
</reference>
<evidence type="ECO:0000313" key="2">
    <source>
        <dbReference type="Proteomes" id="UP000324585"/>
    </source>
</evidence>
<accession>A0A5J4YXA2</accession>
<dbReference type="Proteomes" id="UP000324585">
    <property type="component" value="Unassembled WGS sequence"/>
</dbReference>
<gene>
    <name evidence="1" type="ORF">FVE85_2364</name>
</gene>